<organism evidence="3 4">
    <name type="scientific">Athelia psychrophila</name>
    <dbReference type="NCBI Taxonomy" id="1759441"/>
    <lineage>
        <taxon>Eukaryota</taxon>
        <taxon>Fungi</taxon>
        <taxon>Dikarya</taxon>
        <taxon>Basidiomycota</taxon>
        <taxon>Agaricomycotina</taxon>
        <taxon>Agaricomycetes</taxon>
        <taxon>Agaricomycetidae</taxon>
        <taxon>Atheliales</taxon>
        <taxon>Atheliaceae</taxon>
        <taxon>Athelia</taxon>
    </lineage>
</organism>
<gene>
    <name evidence="3" type="ORF">FIBSPDRAFT_968268</name>
</gene>
<feature type="transmembrane region" description="Helical" evidence="1">
    <location>
        <begin position="400"/>
        <end position="433"/>
    </location>
</feature>
<feature type="transmembrane region" description="Helical" evidence="1">
    <location>
        <begin position="363"/>
        <end position="388"/>
    </location>
</feature>
<keyword evidence="1" id="KW-0472">Membrane</keyword>
<evidence type="ECO:0000256" key="1">
    <source>
        <dbReference type="SAM" id="Phobius"/>
    </source>
</evidence>
<dbReference type="OrthoDB" id="9451547at2759"/>
<name>A0A167UTG9_9AGAM</name>
<accession>A0A167UTG9</accession>
<evidence type="ECO:0000313" key="3">
    <source>
        <dbReference type="EMBL" id="KZP04283.1"/>
    </source>
</evidence>
<keyword evidence="4" id="KW-1185">Reference proteome</keyword>
<keyword evidence="2" id="KW-0732">Signal</keyword>
<sequence length="452" mass="50518">MIFIILFLHSLATLHANALPTPAGAVSVAGSFVNLSPSCRDLGSCRELSSIITSCITTIFACVWFAQHPDVPPSLPGLAKLVDTARKTIVLLIIPDRMIVNAILQFLAAGALAKELNDIPEKAGQEKKTGPEGVAGGGSEVDRYVLTRQRHEEMDGPGTASPEKRRTYTRRDGFFVVMRGLHFYGSDNTPIRPLTIKDVTNLAKRGIFVIPSTDEIDDRSKASWTTKGLALIQTVSFAAQCVARLVLRLPTTELELTALAYTTITVVAYCFWWHKPVSIGTPVRVPILDTQATVVVKPRLMDQFHKNIWREWSLTFYTKRSIARIRRPLLLIAITTVLASAFGAIHCIYLWTSSGYWRDQNTWYNYSAIVVTLMPVAIGVCFTLIFLMSMGNRKYMVIRVLVRLFMIALFIMGFAYEVVRFSLFYFALAAFVFPQDPAVYQVPVWSTHMPNI</sequence>
<dbReference type="PANTHER" id="PTHR35043">
    <property type="entry name" value="TRANSCRIPTION FACTOR DOMAIN-CONTAINING PROTEIN"/>
    <property type="match status" value="1"/>
</dbReference>
<reference evidence="3 4" key="1">
    <citation type="journal article" date="2016" name="Mol. Biol. Evol.">
        <title>Comparative Genomics of Early-Diverging Mushroom-Forming Fungi Provides Insights into the Origins of Lignocellulose Decay Capabilities.</title>
        <authorList>
            <person name="Nagy L.G."/>
            <person name="Riley R."/>
            <person name="Tritt A."/>
            <person name="Adam C."/>
            <person name="Daum C."/>
            <person name="Floudas D."/>
            <person name="Sun H."/>
            <person name="Yadav J.S."/>
            <person name="Pangilinan J."/>
            <person name="Larsson K.H."/>
            <person name="Matsuura K."/>
            <person name="Barry K."/>
            <person name="Labutti K."/>
            <person name="Kuo R."/>
            <person name="Ohm R.A."/>
            <person name="Bhattacharya S.S."/>
            <person name="Shirouzu T."/>
            <person name="Yoshinaga Y."/>
            <person name="Martin F.M."/>
            <person name="Grigoriev I.V."/>
            <person name="Hibbett D.S."/>
        </authorList>
    </citation>
    <scope>NUCLEOTIDE SEQUENCE [LARGE SCALE GENOMIC DNA]</scope>
    <source>
        <strain evidence="3 4">CBS 109695</strain>
    </source>
</reference>
<dbReference type="EMBL" id="KV417939">
    <property type="protein sequence ID" value="KZP04283.1"/>
    <property type="molecule type" value="Genomic_DNA"/>
</dbReference>
<feature type="chain" id="PRO_5007893156" evidence="2">
    <location>
        <begin position="19"/>
        <end position="452"/>
    </location>
</feature>
<feature type="signal peptide" evidence="2">
    <location>
        <begin position="1"/>
        <end position="18"/>
    </location>
</feature>
<dbReference type="PANTHER" id="PTHR35043:SF7">
    <property type="entry name" value="TRANSCRIPTION FACTOR DOMAIN-CONTAINING PROTEIN"/>
    <property type="match status" value="1"/>
</dbReference>
<dbReference type="AlphaFoldDB" id="A0A167UTG9"/>
<evidence type="ECO:0000256" key="2">
    <source>
        <dbReference type="SAM" id="SignalP"/>
    </source>
</evidence>
<proteinExistence type="predicted"/>
<protein>
    <submittedName>
        <fullName evidence="3">Uncharacterized protein</fullName>
    </submittedName>
</protein>
<dbReference type="Proteomes" id="UP000076532">
    <property type="component" value="Unassembled WGS sequence"/>
</dbReference>
<keyword evidence="1" id="KW-0812">Transmembrane</keyword>
<feature type="transmembrane region" description="Helical" evidence="1">
    <location>
        <begin position="329"/>
        <end position="351"/>
    </location>
</feature>
<evidence type="ECO:0000313" key="4">
    <source>
        <dbReference type="Proteomes" id="UP000076532"/>
    </source>
</evidence>
<keyword evidence="1" id="KW-1133">Transmembrane helix</keyword>